<dbReference type="KEGG" id="mwo:MWSIV6_0445"/>
<accession>A0A9E7UMJ4</accession>
<evidence type="ECO:0000256" key="1">
    <source>
        <dbReference type="ARBA" id="ARBA00008876"/>
    </source>
</evidence>
<comment type="similarity">
    <text evidence="1">Belongs to the class-I fumarase family.</text>
</comment>
<gene>
    <name evidence="5" type="ORF">N5910_02290</name>
    <name evidence="4" type="ORF">U2150_09105</name>
</gene>
<dbReference type="NCBIfam" id="TIGR00723">
    <property type="entry name" value="ttdB_fumA_fumB"/>
    <property type="match status" value="1"/>
</dbReference>
<dbReference type="GO" id="GO:0016836">
    <property type="term" value="F:hydro-lyase activity"/>
    <property type="evidence" value="ECO:0007669"/>
    <property type="project" value="InterPro"/>
</dbReference>
<dbReference type="PANTHER" id="PTHR43351:SF2">
    <property type="entry name" value="L(+)-TARTRATE DEHYDRATASE SUBUNIT BETA-RELATED"/>
    <property type="match status" value="1"/>
</dbReference>
<reference evidence="5" key="1">
    <citation type="submission" date="2022-09" db="EMBL/GenBank/DDBJ databases">
        <title>Characterization of three MwoI isoschizomers from sequenced genome and metagenomes.</title>
        <authorList>
            <person name="Fomenkov A."/>
            <person name="Xu S.Y."/>
            <person name="Roberts R.J."/>
        </authorList>
    </citation>
    <scope>NUCLEOTIDE SEQUENCE</scope>
    <source>
        <strain evidence="5">DSM 2970</strain>
    </source>
</reference>
<keyword evidence="6" id="KW-1185">Reference proteome</keyword>
<protein>
    <submittedName>
        <fullName evidence="5">FumA C-terminus/TtdB family hydratase beta subunit</fullName>
    </submittedName>
</protein>
<dbReference type="PANTHER" id="PTHR43351">
    <property type="entry name" value="L(+)-TARTRATE DEHYDRATASE SUBUNIT BETA"/>
    <property type="match status" value="1"/>
</dbReference>
<dbReference type="GeneID" id="75106044"/>
<organism evidence="5">
    <name type="scientific">Methanothermobacter wolfeii</name>
    <name type="common">Methanobacterium wolfei</name>
    <dbReference type="NCBI Taxonomy" id="145261"/>
    <lineage>
        <taxon>Archaea</taxon>
        <taxon>Methanobacteriati</taxon>
        <taxon>Methanobacteriota</taxon>
        <taxon>Methanomada group</taxon>
        <taxon>Methanobacteria</taxon>
        <taxon>Methanobacteriales</taxon>
        <taxon>Methanobacteriaceae</taxon>
        <taxon>Methanothermobacter</taxon>
    </lineage>
</organism>
<dbReference type="Proteomes" id="UP001065373">
    <property type="component" value="Chromosome"/>
</dbReference>
<dbReference type="InterPro" id="IPR036660">
    <property type="entry name" value="Fe-S_hydroAse_TtdB_cat_sf"/>
</dbReference>
<dbReference type="InterPro" id="IPR004647">
    <property type="entry name" value="Fe-S_hydro-lyase_TtdB-typ_cat"/>
</dbReference>
<dbReference type="SUPFAM" id="SSF117457">
    <property type="entry name" value="FumA C-terminal domain-like"/>
    <property type="match status" value="1"/>
</dbReference>
<evidence type="ECO:0000256" key="2">
    <source>
        <dbReference type="ARBA" id="ARBA00023239"/>
    </source>
</evidence>
<dbReference type="EMBL" id="JAXUHJ010000014">
    <property type="protein sequence ID" value="MEJ8543644.1"/>
    <property type="molecule type" value="Genomic_DNA"/>
</dbReference>
<name>A0A9E7UMJ4_METWO</name>
<evidence type="ECO:0000313" key="4">
    <source>
        <dbReference type="EMBL" id="MEJ8543644.1"/>
    </source>
</evidence>
<dbReference type="AlphaFoldDB" id="A0A9E7UMJ4"/>
<dbReference type="EMBL" id="CP104550">
    <property type="protein sequence ID" value="UXH32585.1"/>
    <property type="molecule type" value="Genomic_DNA"/>
</dbReference>
<feature type="domain" description="Fe-S hydro-lyase tartrate dehydratase beta-type catalytic" evidence="3">
    <location>
        <begin position="4"/>
        <end position="184"/>
    </location>
</feature>
<evidence type="ECO:0000259" key="3">
    <source>
        <dbReference type="Pfam" id="PF05683"/>
    </source>
</evidence>
<dbReference type="RefSeq" id="WP_074358556.1">
    <property type="nucleotide sequence ID" value="NZ_CP104550.1"/>
</dbReference>
<reference evidence="4 6" key="2">
    <citation type="submission" date="2023-12" db="EMBL/GenBank/DDBJ databases">
        <title>Phenotypic and Genomic Characterization of Methanothermobacter wolfeii Strain BSEL, a CO2-Capturing Archaeon with Minimal Nutrient Requirements.</title>
        <authorList>
            <person name="Ale Enriquez F."/>
            <person name="Ahring B.K."/>
        </authorList>
    </citation>
    <scope>NUCLEOTIDE SEQUENCE [LARGE SCALE GENOMIC DNA]</scope>
    <source>
        <strain evidence="4 6">BSEL-1</strain>
    </source>
</reference>
<dbReference type="Pfam" id="PF05683">
    <property type="entry name" value="Fumerase_C"/>
    <property type="match status" value="1"/>
</dbReference>
<proteinExistence type="inferred from homology"/>
<dbReference type="Gene3D" id="3.20.130.10">
    <property type="entry name" value="Fe-S hydro-lyase, tartrate dehydratase beta-type, catalytic domain"/>
    <property type="match status" value="1"/>
</dbReference>
<evidence type="ECO:0000313" key="6">
    <source>
        <dbReference type="Proteomes" id="UP001369247"/>
    </source>
</evidence>
<dbReference type="Proteomes" id="UP001369247">
    <property type="component" value="Unassembled WGS sequence"/>
</dbReference>
<keyword evidence="2" id="KW-0456">Lyase</keyword>
<dbReference type="GeneID" id="58978101"/>
<evidence type="ECO:0000313" key="5">
    <source>
        <dbReference type="EMBL" id="UXH32585.1"/>
    </source>
</evidence>
<sequence length="197" mass="21271">MELKLETPLADETAQLKAGDVVYITGKIFTARDRAHKRIIERGAPFDIEGSVIFHAGPIIRFEGEIENPEGTIEKPPARMVVVGPTTSSRMNPFQAEVIGMGVKAVIGKGGMDEDTRRALMKHGAVYLAAVGGCAALYGAAVKGIEAVHWLDLGVPEAIWELEVEDFGPLVVAMDSRGRSLYSDTVSEPDLEVQKIL</sequence>